<dbReference type="PANTHER" id="PTHR42827:SF1">
    <property type="entry name" value="IRON-SULFUR CLUSTER-BINDING PROTEIN"/>
    <property type="match status" value="1"/>
</dbReference>
<reference evidence="5 6" key="1">
    <citation type="submission" date="2016-10" db="EMBL/GenBank/DDBJ databases">
        <authorList>
            <person name="de Groot N.N."/>
        </authorList>
    </citation>
    <scope>NUCLEOTIDE SEQUENCE [LARGE SCALE GENOMIC DNA]</scope>
    <source>
        <strain evidence="5 6">DSM 8423</strain>
    </source>
</reference>
<keyword evidence="1" id="KW-0479">Metal-binding</keyword>
<evidence type="ECO:0000313" key="5">
    <source>
        <dbReference type="EMBL" id="SEM52755.1"/>
    </source>
</evidence>
<dbReference type="AlphaFoldDB" id="A0A1H7Z3C4"/>
<dbReference type="PROSITE" id="PS51379">
    <property type="entry name" value="4FE4S_FER_2"/>
    <property type="match status" value="1"/>
</dbReference>
<dbReference type="Gene3D" id="3.30.70.20">
    <property type="match status" value="1"/>
</dbReference>
<dbReference type="RefSeq" id="WP_093884043.1">
    <property type="nucleotide sequence ID" value="NZ_FOBS01000020.1"/>
</dbReference>
<evidence type="ECO:0000256" key="2">
    <source>
        <dbReference type="ARBA" id="ARBA00023004"/>
    </source>
</evidence>
<dbReference type="PROSITE" id="PS00198">
    <property type="entry name" value="4FE4S_FER_1"/>
    <property type="match status" value="1"/>
</dbReference>
<evidence type="ECO:0000313" key="6">
    <source>
        <dbReference type="Proteomes" id="UP000198744"/>
    </source>
</evidence>
<evidence type="ECO:0000256" key="1">
    <source>
        <dbReference type="ARBA" id="ARBA00022723"/>
    </source>
</evidence>
<dbReference type="STRING" id="43775.SAMN04489760_1208"/>
<gene>
    <name evidence="5" type="ORF">SAMN04489760_1208</name>
</gene>
<dbReference type="PANTHER" id="PTHR42827">
    <property type="entry name" value="IRON-SULFUR CLUSTER-BINDING PROTEIN-RELATED"/>
    <property type="match status" value="1"/>
</dbReference>
<evidence type="ECO:0000256" key="3">
    <source>
        <dbReference type="ARBA" id="ARBA00023014"/>
    </source>
</evidence>
<proteinExistence type="predicted"/>
<protein>
    <submittedName>
        <fullName evidence="5">4Fe-4S binding domain-containing protein</fullName>
    </submittedName>
</protein>
<accession>A0A1H7Z3C4</accession>
<sequence length="256" mass="28702">MKDKIRKFAFDQGIDDIGFAAVSDYNSPQSPKIETLYPEAKSIVVTCFKEMSHIDSPSPQIAMNGRLDLQEFTRMTNYKIARFLEKECGARAMSVPLSYPMELSPQNPRSVADVSLRHAAVAAGLGVFGRHNLVIHPRLGARVLFMAVLTDLELPSDPKVTEDLCTRCNICVESCPASALDTEGQTDVGKCLMVSQPYGLPKIIGFWMKWMGKSPEERKKMLFSKDFFMTYQASFIGFQYFCFKCFNSCPVRGNDS</sequence>
<keyword evidence="3" id="KW-0411">Iron-sulfur</keyword>
<organism evidence="5 6">
    <name type="scientific">Syntrophus gentianae</name>
    <dbReference type="NCBI Taxonomy" id="43775"/>
    <lineage>
        <taxon>Bacteria</taxon>
        <taxon>Pseudomonadati</taxon>
        <taxon>Thermodesulfobacteriota</taxon>
        <taxon>Syntrophia</taxon>
        <taxon>Syntrophales</taxon>
        <taxon>Syntrophaceae</taxon>
        <taxon>Syntrophus</taxon>
    </lineage>
</organism>
<dbReference type="GO" id="GO:0046872">
    <property type="term" value="F:metal ion binding"/>
    <property type="evidence" value="ECO:0007669"/>
    <property type="project" value="UniProtKB-KW"/>
</dbReference>
<name>A0A1H7Z3C4_9BACT</name>
<dbReference type="InterPro" id="IPR017900">
    <property type="entry name" value="4Fe4S_Fe_S_CS"/>
</dbReference>
<feature type="domain" description="4Fe-4S ferredoxin-type" evidence="4">
    <location>
        <begin position="156"/>
        <end position="185"/>
    </location>
</feature>
<keyword evidence="2" id="KW-0408">Iron</keyword>
<dbReference type="OrthoDB" id="9815745at2"/>
<dbReference type="Pfam" id="PF00037">
    <property type="entry name" value="Fer4"/>
    <property type="match status" value="1"/>
</dbReference>
<dbReference type="Proteomes" id="UP000198744">
    <property type="component" value="Unassembled WGS sequence"/>
</dbReference>
<dbReference type="SUPFAM" id="SSF54862">
    <property type="entry name" value="4Fe-4S ferredoxins"/>
    <property type="match status" value="1"/>
</dbReference>
<evidence type="ECO:0000259" key="4">
    <source>
        <dbReference type="PROSITE" id="PS51379"/>
    </source>
</evidence>
<dbReference type="GO" id="GO:0051536">
    <property type="term" value="F:iron-sulfur cluster binding"/>
    <property type="evidence" value="ECO:0007669"/>
    <property type="project" value="UniProtKB-KW"/>
</dbReference>
<dbReference type="EMBL" id="FOBS01000020">
    <property type="protein sequence ID" value="SEM52755.1"/>
    <property type="molecule type" value="Genomic_DNA"/>
</dbReference>
<keyword evidence="6" id="KW-1185">Reference proteome</keyword>
<dbReference type="InterPro" id="IPR017896">
    <property type="entry name" value="4Fe4S_Fe-S-bd"/>
</dbReference>